<dbReference type="InterPro" id="IPR016102">
    <property type="entry name" value="Succinyl-CoA_synth-like"/>
</dbReference>
<dbReference type="Proteomes" id="UP000295818">
    <property type="component" value="Unassembled WGS sequence"/>
</dbReference>
<dbReference type="PANTHER" id="PTHR42793:SF1">
    <property type="entry name" value="PEPTIDYL-LYSINE N-ACETYLTRANSFERASE PATZ"/>
    <property type="match status" value="1"/>
</dbReference>
<keyword evidence="3" id="KW-1185">Reference proteome</keyword>
<dbReference type="Pfam" id="PF13607">
    <property type="entry name" value="Succ_CoA_lig"/>
    <property type="match status" value="1"/>
</dbReference>
<dbReference type="InterPro" id="IPR032875">
    <property type="entry name" value="Succ_CoA_lig_flav_dom"/>
</dbReference>
<dbReference type="SUPFAM" id="SSF52210">
    <property type="entry name" value="Succinyl-CoA synthetase domains"/>
    <property type="match status" value="2"/>
</dbReference>
<evidence type="ECO:0000313" key="3">
    <source>
        <dbReference type="Proteomes" id="UP000295818"/>
    </source>
</evidence>
<gene>
    <name evidence="2" type="ORF">EV644_1531</name>
</gene>
<dbReference type="PANTHER" id="PTHR42793">
    <property type="entry name" value="COA BINDING DOMAIN CONTAINING PROTEIN"/>
    <property type="match status" value="1"/>
</dbReference>
<dbReference type="EMBL" id="SLWM01000053">
    <property type="protein sequence ID" value="TCO07610.1"/>
    <property type="molecule type" value="Genomic_DNA"/>
</dbReference>
<dbReference type="SUPFAM" id="SSF55729">
    <property type="entry name" value="Acyl-CoA N-acyltransferases (Nat)"/>
    <property type="match status" value="1"/>
</dbReference>
<dbReference type="SMART" id="SM00881">
    <property type="entry name" value="CoA_binding"/>
    <property type="match status" value="1"/>
</dbReference>
<evidence type="ECO:0000259" key="1">
    <source>
        <dbReference type="PROSITE" id="PS51186"/>
    </source>
</evidence>
<dbReference type="Gene3D" id="3.40.630.30">
    <property type="match status" value="1"/>
</dbReference>
<proteinExistence type="predicted"/>
<feature type="non-terminal residue" evidence="2">
    <location>
        <position position="662"/>
    </location>
</feature>
<accession>A0ABY2B7W9</accession>
<name>A0ABY2B7W9_9ACTN</name>
<dbReference type="InterPro" id="IPR000182">
    <property type="entry name" value="GNAT_dom"/>
</dbReference>
<organism evidence="2 3">
    <name type="scientific">Kribbella orskensis</name>
    <dbReference type="NCBI Taxonomy" id="2512216"/>
    <lineage>
        <taxon>Bacteria</taxon>
        <taxon>Bacillati</taxon>
        <taxon>Actinomycetota</taxon>
        <taxon>Actinomycetes</taxon>
        <taxon>Propionibacteriales</taxon>
        <taxon>Kribbellaceae</taxon>
        <taxon>Kribbella</taxon>
    </lineage>
</organism>
<dbReference type="PROSITE" id="PS51186">
    <property type="entry name" value="GNAT"/>
    <property type="match status" value="1"/>
</dbReference>
<dbReference type="Gene3D" id="3.40.50.261">
    <property type="entry name" value="Succinyl-CoA synthetase domains"/>
    <property type="match status" value="2"/>
</dbReference>
<dbReference type="Gene3D" id="3.40.50.720">
    <property type="entry name" value="NAD(P)-binding Rossmann-like Domain"/>
    <property type="match status" value="1"/>
</dbReference>
<dbReference type="Pfam" id="PF00583">
    <property type="entry name" value="Acetyltransf_1"/>
    <property type="match status" value="1"/>
</dbReference>
<reference evidence="2 3" key="1">
    <citation type="journal article" date="2015" name="Stand. Genomic Sci.">
        <title>Genomic Encyclopedia of Bacterial and Archaeal Type Strains, Phase III: the genomes of soil and plant-associated and newly described type strains.</title>
        <authorList>
            <person name="Whitman W.B."/>
            <person name="Woyke T."/>
            <person name="Klenk H.P."/>
            <person name="Zhou Y."/>
            <person name="Lilburn T.G."/>
            <person name="Beck B.J."/>
            <person name="De Vos P."/>
            <person name="Vandamme P."/>
            <person name="Eisen J.A."/>
            <person name="Garrity G."/>
            <person name="Hugenholtz P."/>
            <person name="Kyrpides N.C."/>
        </authorList>
    </citation>
    <scope>NUCLEOTIDE SEQUENCE [LARGE SCALE GENOMIC DNA]</scope>
    <source>
        <strain evidence="2 3">VKM Ac-2538</strain>
    </source>
</reference>
<evidence type="ECO:0000313" key="2">
    <source>
        <dbReference type="EMBL" id="TCO07610.1"/>
    </source>
</evidence>
<dbReference type="CDD" id="cd04301">
    <property type="entry name" value="NAT_SF"/>
    <property type="match status" value="1"/>
</dbReference>
<dbReference type="Pfam" id="PF13380">
    <property type="entry name" value="CoA_binding_2"/>
    <property type="match status" value="1"/>
</dbReference>
<protein>
    <submittedName>
        <fullName evidence="2">Acyl-CoA synthetase (NDP forming)</fullName>
    </submittedName>
</protein>
<dbReference type="InterPro" id="IPR016181">
    <property type="entry name" value="Acyl_CoA_acyltransferase"/>
</dbReference>
<dbReference type="SUPFAM" id="SSF51735">
    <property type="entry name" value="NAD(P)-binding Rossmann-fold domains"/>
    <property type="match status" value="1"/>
</dbReference>
<feature type="domain" description="N-acetyltransferase" evidence="1">
    <location>
        <begin position="38"/>
        <end position="196"/>
    </location>
</feature>
<comment type="caution">
    <text evidence="2">The sequence shown here is derived from an EMBL/GenBank/DDBJ whole genome shotgun (WGS) entry which is preliminary data.</text>
</comment>
<dbReference type="InterPro" id="IPR036291">
    <property type="entry name" value="NAD(P)-bd_dom_sf"/>
</dbReference>
<dbReference type="RefSeq" id="WP_132197670.1">
    <property type="nucleotide sequence ID" value="NZ_SLWM01000053.1"/>
</dbReference>
<sequence>MTTSEHTEHVAGGDHQSATGATAAVAGWDALAADGSVVHIRPVRADDEQALDELNHRVSDRTIYLRFFALSRSAADQHTRHLTTADPLDGHVALVAEVDGEVVGVASYEPMRTDEAEMAFLVDDAVHGRGIGTLLLEQLAAVARERGIRHLHADTLAENGPMLRVFMDSGFTEVHRLDSGLVELSMDTAYAARTLDRMAERERAAEERSLKPLLAPHSVAVIGAGREAGGIGHEVLMNLVDGEFTGHLFAVNPHADRIGEIPAYPSIADVPGPVDLAVIAVPSVAVPAVVEACGLAGVSGAVILTSGFSELGADGRQVQRDLLKLARRHSLRLIGPNCLGIVNTAPEIRLDATFANVRPLPGSLALAAQSGAVGIAVLDHASRAGLGISEFVSLGNKVDVSGNDLLLHWWNEPRTDVIGLYLESFGNPRKFGRLARLVGRTKPVLVVKGGRSSGGRRAGASHTAAAATPDTAVDALFAQSGVLRMETLEELVDAARVLSGRPLPRGSRLAIVGNAGGAGVLAADAASALDIEVPEFSAVTAAELTDDTGAVGAGNPVDLGAAATPATLEHAVRVILNSGEADAVLVTYAATRAGDVGETYAAIARAAADSTIPVVVTCLGAPNAEPQVVLGDGSALPVFPFPETAVRALGHAMRYSEWRTRP</sequence>
<dbReference type="InterPro" id="IPR003781">
    <property type="entry name" value="CoA-bd"/>
</dbReference>